<protein>
    <submittedName>
        <fullName evidence="3">Site-specific integrase</fullName>
    </submittedName>
</protein>
<evidence type="ECO:0000313" key="3">
    <source>
        <dbReference type="EMBL" id="HJC65171.1"/>
    </source>
</evidence>
<dbReference type="InterPro" id="IPR013762">
    <property type="entry name" value="Integrase-like_cat_sf"/>
</dbReference>
<proteinExistence type="predicted"/>
<dbReference type="EMBL" id="DWWB01000002">
    <property type="protein sequence ID" value="HJC65171.1"/>
    <property type="molecule type" value="Genomic_DNA"/>
</dbReference>
<gene>
    <name evidence="3" type="ORF">H9931_00405</name>
</gene>
<dbReference type="Proteomes" id="UP000823863">
    <property type="component" value="Unassembled WGS sequence"/>
</dbReference>
<dbReference type="Pfam" id="PF00589">
    <property type="entry name" value="Phage_integrase"/>
    <property type="match status" value="1"/>
</dbReference>
<dbReference type="GO" id="GO:0003677">
    <property type="term" value="F:DNA binding"/>
    <property type="evidence" value="ECO:0007669"/>
    <property type="project" value="InterPro"/>
</dbReference>
<keyword evidence="1" id="KW-0233">DNA recombination</keyword>
<comment type="caution">
    <text evidence="3">The sequence shown here is derived from an EMBL/GenBank/DDBJ whole genome shotgun (WGS) entry which is preliminary data.</text>
</comment>
<dbReference type="GO" id="GO:0006310">
    <property type="term" value="P:DNA recombination"/>
    <property type="evidence" value="ECO:0007669"/>
    <property type="project" value="UniProtKB-KW"/>
</dbReference>
<name>A0A9D2TDJ3_9FIRM</name>
<feature type="domain" description="Tyr recombinase" evidence="2">
    <location>
        <begin position="291"/>
        <end position="478"/>
    </location>
</feature>
<dbReference type="SUPFAM" id="SSF56349">
    <property type="entry name" value="DNA breaking-rejoining enzymes"/>
    <property type="match status" value="1"/>
</dbReference>
<reference evidence="3" key="1">
    <citation type="journal article" date="2021" name="PeerJ">
        <title>Extensive microbial diversity within the chicken gut microbiome revealed by metagenomics and culture.</title>
        <authorList>
            <person name="Gilroy R."/>
            <person name="Ravi A."/>
            <person name="Getino M."/>
            <person name="Pursley I."/>
            <person name="Horton D.L."/>
            <person name="Alikhan N.F."/>
            <person name="Baker D."/>
            <person name="Gharbi K."/>
            <person name="Hall N."/>
            <person name="Watson M."/>
            <person name="Adriaenssens E.M."/>
            <person name="Foster-Nyarko E."/>
            <person name="Jarju S."/>
            <person name="Secka A."/>
            <person name="Antonio M."/>
            <person name="Oren A."/>
            <person name="Chaudhuri R.R."/>
            <person name="La Ragione R."/>
            <person name="Hildebrand F."/>
            <person name="Pallen M.J."/>
        </authorList>
    </citation>
    <scope>NUCLEOTIDE SEQUENCE</scope>
    <source>
        <strain evidence="3">CHK198-12963</strain>
    </source>
</reference>
<dbReference type="Gene3D" id="1.10.443.10">
    <property type="entry name" value="Intergrase catalytic core"/>
    <property type="match status" value="1"/>
</dbReference>
<reference evidence="3" key="2">
    <citation type="submission" date="2021-04" db="EMBL/GenBank/DDBJ databases">
        <authorList>
            <person name="Gilroy R."/>
        </authorList>
    </citation>
    <scope>NUCLEOTIDE SEQUENCE</scope>
    <source>
        <strain evidence="3">CHK198-12963</strain>
    </source>
</reference>
<accession>A0A9D2TDJ3</accession>
<dbReference type="InterPro" id="IPR002104">
    <property type="entry name" value="Integrase_catalytic"/>
</dbReference>
<evidence type="ECO:0000259" key="2">
    <source>
        <dbReference type="PROSITE" id="PS51898"/>
    </source>
</evidence>
<dbReference type="CDD" id="cd00397">
    <property type="entry name" value="DNA_BRE_C"/>
    <property type="match status" value="1"/>
</dbReference>
<sequence>MKKLENKIHIYELNCYENATEEQKAKMRIRKERYFDLEGLPSEEVKKLLEEFIWERGKTLAPSSLVSEMTYFNNIRQFLIEKNIKTLRYEDEDKITLQLKSWMLEKGYALTSKKYRGAYGITAAETPSIVKHMKKILRYSQKDDGYPEQERDVWRLNKFDFPLRDNPIRNVKTINFKGISQTAIRKEVKTAVFMHLKYEALGSILTEMGAIKRFCRYLALRYKDVESLLDLTRDIIEKYLIYLQTEAKGRKNYRSDLYALRRVIEDVGNHYDRQDIKCLFINNDFPSTPRYLFRFYSDDTIKRLNEYIFRMDEQIARALILHQLLGTRISDTLTLKTDCLSIRENRYFIRIEQVKSITYEKAISDEMARLIIKAIDYTEEHYGKTEYIFVKKEDPPKPFQYAMIQDRVMKMIRKNDIRDENGELLKFGTHVFRHSYGKKLTEMHIDDWMIARLLGHKTSQSVHYYRRIGNKMMADETRATREKIDMILLDIVKEWDGYEI</sequence>
<dbReference type="InterPro" id="IPR011010">
    <property type="entry name" value="DNA_brk_join_enz"/>
</dbReference>
<evidence type="ECO:0000313" key="4">
    <source>
        <dbReference type="Proteomes" id="UP000823863"/>
    </source>
</evidence>
<dbReference type="PROSITE" id="PS51898">
    <property type="entry name" value="TYR_RECOMBINASE"/>
    <property type="match status" value="1"/>
</dbReference>
<organism evidence="3 4">
    <name type="scientific">Candidatus Enterocloster excrementigallinarum</name>
    <dbReference type="NCBI Taxonomy" id="2838558"/>
    <lineage>
        <taxon>Bacteria</taxon>
        <taxon>Bacillati</taxon>
        <taxon>Bacillota</taxon>
        <taxon>Clostridia</taxon>
        <taxon>Lachnospirales</taxon>
        <taxon>Lachnospiraceae</taxon>
        <taxon>Enterocloster</taxon>
    </lineage>
</organism>
<evidence type="ECO:0000256" key="1">
    <source>
        <dbReference type="ARBA" id="ARBA00023172"/>
    </source>
</evidence>
<dbReference type="GO" id="GO:0015074">
    <property type="term" value="P:DNA integration"/>
    <property type="evidence" value="ECO:0007669"/>
    <property type="project" value="InterPro"/>
</dbReference>
<dbReference type="AlphaFoldDB" id="A0A9D2TDJ3"/>